<dbReference type="Proteomes" id="UP000028703">
    <property type="component" value="Unassembled WGS sequence"/>
</dbReference>
<sequence>MKTLKNIFLGIFTLLILQSCIVSGKPNMDFFKQSGYDFKGARFASFNVPVFMVKPFIKRALKEDGENEEVIALVKKVSKIKVMTVDNGSKDMLNDYSRYLNDNNFEDWATIKHNGENVNVRVKQNGETIKNMMITVNSGKELVFVDVKGSFTADDISKVINAAADK</sequence>
<accession>A0A085YY73</accession>
<evidence type="ECO:0000313" key="1">
    <source>
        <dbReference type="EMBL" id="KFE97136.1"/>
    </source>
</evidence>
<dbReference type="AlphaFoldDB" id="A0A085YY73"/>
<dbReference type="PROSITE" id="PS51257">
    <property type="entry name" value="PROKAR_LIPOPROTEIN"/>
    <property type="match status" value="1"/>
</dbReference>
<comment type="caution">
    <text evidence="1">The sequence shown here is derived from an EMBL/GenBank/DDBJ whole genome shotgun (WGS) entry which is preliminary data.</text>
</comment>
<dbReference type="RefSeq" id="WP_034707802.1">
    <property type="nucleotide sequence ID" value="NZ_JPRO01000029.1"/>
</dbReference>
<name>A0A085YY73_9FLAO</name>
<evidence type="ECO:0000313" key="2">
    <source>
        <dbReference type="Proteomes" id="UP000028703"/>
    </source>
</evidence>
<dbReference type="OrthoDB" id="1451277at2"/>
<gene>
    <name evidence="1" type="ORF">IX38_21320</name>
</gene>
<dbReference type="STRING" id="421531.IX38_21320"/>
<organism evidence="1 2">
    <name type="scientific">Chryseobacterium luteum</name>
    <dbReference type="NCBI Taxonomy" id="421531"/>
    <lineage>
        <taxon>Bacteria</taxon>
        <taxon>Pseudomonadati</taxon>
        <taxon>Bacteroidota</taxon>
        <taxon>Flavobacteriia</taxon>
        <taxon>Flavobacteriales</taxon>
        <taxon>Weeksellaceae</taxon>
        <taxon>Chryseobacterium group</taxon>
        <taxon>Chryseobacterium</taxon>
    </lineage>
</organism>
<keyword evidence="2" id="KW-1185">Reference proteome</keyword>
<dbReference type="InterPro" id="IPR025348">
    <property type="entry name" value="DUF4252"/>
</dbReference>
<proteinExistence type="predicted"/>
<dbReference type="EMBL" id="JPRO01000029">
    <property type="protein sequence ID" value="KFE97136.1"/>
    <property type="molecule type" value="Genomic_DNA"/>
</dbReference>
<dbReference type="eggNOG" id="ENOG5032VD0">
    <property type="taxonomic scope" value="Bacteria"/>
</dbReference>
<evidence type="ECO:0008006" key="3">
    <source>
        <dbReference type="Google" id="ProtNLM"/>
    </source>
</evidence>
<dbReference type="Pfam" id="PF14060">
    <property type="entry name" value="DUF4252"/>
    <property type="match status" value="1"/>
</dbReference>
<reference evidence="1 2" key="1">
    <citation type="submission" date="2014-07" db="EMBL/GenBank/DDBJ databases">
        <title>Genome of Chryseobacterium luteum DSM 18605.</title>
        <authorList>
            <person name="Stropko S.J."/>
            <person name="Pipes S.E."/>
            <person name="Newman J.D."/>
        </authorList>
    </citation>
    <scope>NUCLEOTIDE SEQUENCE [LARGE SCALE GENOMIC DNA]</scope>
    <source>
        <strain evidence="1 2">DSM 18605</strain>
    </source>
</reference>
<protein>
    <recommendedName>
        <fullName evidence="3">DUF4252 domain-containing protein</fullName>
    </recommendedName>
</protein>